<protein>
    <submittedName>
        <fullName evidence="1">Uncharacterized protein</fullName>
    </submittedName>
</protein>
<keyword evidence="2" id="KW-1185">Reference proteome</keyword>
<reference evidence="1 2" key="1">
    <citation type="submission" date="2024-01" db="EMBL/GenBank/DDBJ databases">
        <title>The genomes of 5 underutilized Papilionoideae crops provide insights into root nodulation and disease resistanc.</title>
        <authorList>
            <person name="Jiang F."/>
        </authorList>
    </citation>
    <scope>NUCLEOTIDE SEQUENCE [LARGE SCALE GENOMIC DNA]</scope>
    <source>
        <strain evidence="1">DUOXIRENSHENG_FW03</strain>
        <tissue evidence="1">Leaves</tissue>
    </source>
</reference>
<sequence length="74" mass="8000">MVVVVGVLRGDCARVLWRLGLSAGQGCKSAGDTMTTCGVAPDFRLHRAMTSGNFKYDLVGYGCECNFPTRIWAL</sequence>
<proteinExistence type="predicted"/>
<organism evidence="1 2">
    <name type="scientific">Psophocarpus tetragonolobus</name>
    <name type="common">Winged bean</name>
    <name type="synonym">Dolichos tetragonolobus</name>
    <dbReference type="NCBI Taxonomy" id="3891"/>
    <lineage>
        <taxon>Eukaryota</taxon>
        <taxon>Viridiplantae</taxon>
        <taxon>Streptophyta</taxon>
        <taxon>Embryophyta</taxon>
        <taxon>Tracheophyta</taxon>
        <taxon>Spermatophyta</taxon>
        <taxon>Magnoliopsida</taxon>
        <taxon>eudicotyledons</taxon>
        <taxon>Gunneridae</taxon>
        <taxon>Pentapetalae</taxon>
        <taxon>rosids</taxon>
        <taxon>fabids</taxon>
        <taxon>Fabales</taxon>
        <taxon>Fabaceae</taxon>
        <taxon>Papilionoideae</taxon>
        <taxon>50 kb inversion clade</taxon>
        <taxon>NPAAA clade</taxon>
        <taxon>indigoferoid/millettioid clade</taxon>
        <taxon>Phaseoleae</taxon>
        <taxon>Psophocarpus</taxon>
    </lineage>
</organism>
<dbReference type="AlphaFoldDB" id="A0AAN9S1N5"/>
<comment type="caution">
    <text evidence="1">The sequence shown here is derived from an EMBL/GenBank/DDBJ whole genome shotgun (WGS) entry which is preliminary data.</text>
</comment>
<accession>A0AAN9S1N5</accession>
<name>A0AAN9S1N5_PSOTE</name>
<evidence type="ECO:0000313" key="1">
    <source>
        <dbReference type="EMBL" id="KAK7387467.1"/>
    </source>
</evidence>
<dbReference type="EMBL" id="JAYMYS010000007">
    <property type="protein sequence ID" value="KAK7387467.1"/>
    <property type="molecule type" value="Genomic_DNA"/>
</dbReference>
<gene>
    <name evidence="1" type="ORF">VNO78_28295</name>
</gene>
<dbReference type="Proteomes" id="UP001386955">
    <property type="component" value="Unassembled WGS sequence"/>
</dbReference>
<evidence type="ECO:0000313" key="2">
    <source>
        <dbReference type="Proteomes" id="UP001386955"/>
    </source>
</evidence>